<dbReference type="EMBL" id="CP010994">
    <property type="protein sequence ID" value="AMN34286.1"/>
    <property type="molecule type" value="Genomic_DNA"/>
</dbReference>
<dbReference type="Pfam" id="PF13343">
    <property type="entry name" value="SBP_bac_6"/>
    <property type="match status" value="1"/>
</dbReference>
<organism evidence="3 4">
    <name type="scientific">Clostridium perfringens</name>
    <dbReference type="NCBI Taxonomy" id="1502"/>
    <lineage>
        <taxon>Bacteria</taxon>
        <taxon>Bacillati</taxon>
        <taxon>Bacillota</taxon>
        <taxon>Clostridia</taxon>
        <taxon>Eubacteriales</taxon>
        <taxon>Clostridiaceae</taxon>
        <taxon>Clostridium</taxon>
    </lineage>
</organism>
<evidence type="ECO:0000256" key="2">
    <source>
        <dbReference type="SAM" id="SignalP"/>
    </source>
</evidence>
<dbReference type="PANTHER" id="PTHR30006">
    <property type="entry name" value="THIAMINE-BINDING PERIPLASMIC PROTEIN-RELATED"/>
    <property type="match status" value="1"/>
</dbReference>
<accession>A0A127EEE1</accession>
<sequence length="354" mass="39629">MKGIKKILSLGLLLVFSFSMVSCGGSKENTLEGTVVVTSKYPDEVNSYIAEEFKKETGISVKYEVKDEIKEDDFKNTNTDIILGGNSELYKKMASDNILKGYKTSWYSDVDDNYRDKDGYWYSIFRNPMVVAYNKANLAANLVPKSLSDLKNGNLANKLLMVNSNNDYTKYFISATASYLSKEGNNDDNIGSTFLQGLKLNVATFFNNYDELFTALDTKETPIGILPLDVLNKKIKDNANITRIDFQDGVPVITECAGILKSAPNPNASELFMEFVAGPKIQLELAQKFNIMPTLPVAIKYSPDWIKNFKTLDIENNVVLENEDKWVQFFNGVVKPEVPAKTTNNPVIKGKKKS</sequence>
<feature type="chain" id="PRO_5038420008" evidence="2">
    <location>
        <begin position="22"/>
        <end position="354"/>
    </location>
</feature>
<proteinExistence type="predicted"/>
<dbReference type="OrthoDB" id="179400at2"/>
<evidence type="ECO:0000313" key="4">
    <source>
        <dbReference type="Proteomes" id="UP000070260"/>
    </source>
</evidence>
<dbReference type="PATRIC" id="fig|1502.177.peg.63"/>
<dbReference type="RefSeq" id="WP_061426053.1">
    <property type="nucleotide sequence ID" value="NZ_CATNZO010000001.1"/>
</dbReference>
<dbReference type="AlphaFoldDB" id="A0A127EEE1"/>
<name>A0A127EEE1_CLOPF</name>
<evidence type="ECO:0000256" key="1">
    <source>
        <dbReference type="ARBA" id="ARBA00022729"/>
    </source>
</evidence>
<dbReference type="Proteomes" id="UP000070260">
    <property type="component" value="Chromosome"/>
</dbReference>
<reference evidence="3 4" key="1">
    <citation type="journal article" date="2016" name="PLoS ONE">
        <title>Plasmid Characterization and Chromosome Analysis of Two netF+ Clostridium perfringens Isolates Associated with Foal and Canine Necrotizing Enteritis.</title>
        <authorList>
            <person name="Mehdizadeh Gohari I."/>
            <person name="Kropinski A.M."/>
            <person name="Weese S.J."/>
            <person name="Parreira V.R."/>
            <person name="Whitehead A.E."/>
            <person name="Boerlin P."/>
            <person name="Prescott J.F."/>
        </authorList>
    </citation>
    <scope>NUCLEOTIDE SEQUENCE [LARGE SCALE GENOMIC DNA]</scope>
    <source>
        <strain evidence="3 4">JP838</strain>
    </source>
</reference>
<feature type="signal peptide" evidence="2">
    <location>
        <begin position="1"/>
        <end position="21"/>
    </location>
</feature>
<dbReference type="PROSITE" id="PS51257">
    <property type="entry name" value="PROKAR_LIPOPROTEIN"/>
    <property type="match status" value="1"/>
</dbReference>
<dbReference type="SUPFAM" id="SSF53850">
    <property type="entry name" value="Periplasmic binding protein-like II"/>
    <property type="match status" value="1"/>
</dbReference>
<gene>
    <name evidence="3" type="ORF">JFP838_00380</name>
</gene>
<keyword evidence="1 2" id="KW-0732">Signal</keyword>
<protein>
    <submittedName>
        <fullName evidence="3">ABC transporter substrate-binding protein</fullName>
    </submittedName>
</protein>
<evidence type="ECO:0000313" key="3">
    <source>
        <dbReference type="EMBL" id="AMN34286.1"/>
    </source>
</evidence>
<dbReference type="Gene3D" id="3.40.190.10">
    <property type="entry name" value="Periplasmic binding protein-like II"/>
    <property type="match status" value="2"/>
</dbReference>